<evidence type="ECO:0000313" key="2">
    <source>
        <dbReference type="Proteomes" id="UP000554482"/>
    </source>
</evidence>
<dbReference type="EMBL" id="JABWDY010015063">
    <property type="protein sequence ID" value="KAF5197141.1"/>
    <property type="molecule type" value="Genomic_DNA"/>
</dbReference>
<proteinExistence type="predicted"/>
<evidence type="ECO:0000313" key="1">
    <source>
        <dbReference type="EMBL" id="KAF5197141.1"/>
    </source>
</evidence>
<sequence>MSIHGQLTQPLQIRIRTCPPPVQRVFIVRSATNEWTGLPAGAYLNVMYKSFLEQIDREIARIELEPPAYSSLHNYYDIPKQKEMDARTIKALTAVLPAVYGYAMAQHSDEKTGRDGIALALSLTNLARDQRALAGTYSRLIYYGRLCFAFILSVRLYKSQLKFQ</sequence>
<name>A0A7J6WIE8_THATH</name>
<reference evidence="1 2" key="1">
    <citation type="submission" date="2020-06" db="EMBL/GenBank/DDBJ databases">
        <title>Transcriptomic and genomic resources for Thalictrum thalictroides and T. hernandezii: Facilitating candidate gene discovery in an emerging model plant lineage.</title>
        <authorList>
            <person name="Arias T."/>
            <person name="Riano-Pachon D.M."/>
            <person name="Di Stilio V.S."/>
        </authorList>
    </citation>
    <scope>NUCLEOTIDE SEQUENCE [LARGE SCALE GENOMIC DNA]</scope>
    <source>
        <strain evidence="2">cv. WT478/WT964</strain>
        <tissue evidence="1">Leaves</tissue>
    </source>
</reference>
<protein>
    <submittedName>
        <fullName evidence="1">Uncharacterized protein</fullName>
    </submittedName>
</protein>
<keyword evidence="2" id="KW-1185">Reference proteome</keyword>
<organism evidence="1 2">
    <name type="scientific">Thalictrum thalictroides</name>
    <name type="common">Rue-anemone</name>
    <name type="synonym">Anemone thalictroides</name>
    <dbReference type="NCBI Taxonomy" id="46969"/>
    <lineage>
        <taxon>Eukaryota</taxon>
        <taxon>Viridiplantae</taxon>
        <taxon>Streptophyta</taxon>
        <taxon>Embryophyta</taxon>
        <taxon>Tracheophyta</taxon>
        <taxon>Spermatophyta</taxon>
        <taxon>Magnoliopsida</taxon>
        <taxon>Ranunculales</taxon>
        <taxon>Ranunculaceae</taxon>
        <taxon>Thalictroideae</taxon>
        <taxon>Thalictrum</taxon>
    </lineage>
</organism>
<dbReference type="Proteomes" id="UP000554482">
    <property type="component" value="Unassembled WGS sequence"/>
</dbReference>
<dbReference type="OrthoDB" id="1072090at2759"/>
<dbReference type="AlphaFoldDB" id="A0A7J6WIE8"/>
<gene>
    <name evidence="1" type="ORF">FRX31_013273</name>
</gene>
<accession>A0A7J6WIE8</accession>
<comment type="caution">
    <text evidence="1">The sequence shown here is derived from an EMBL/GenBank/DDBJ whole genome shotgun (WGS) entry which is preliminary data.</text>
</comment>